<comment type="caution">
    <text evidence="2">The sequence shown here is derived from an EMBL/GenBank/DDBJ whole genome shotgun (WGS) entry which is preliminary data.</text>
</comment>
<protein>
    <recommendedName>
        <fullName evidence="4">HTH psq-type domain-containing protein</fullName>
    </recommendedName>
</protein>
<organism evidence="2 3">
    <name type="scientific">Lagenidium giganteum</name>
    <dbReference type="NCBI Taxonomy" id="4803"/>
    <lineage>
        <taxon>Eukaryota</taxon>
        <taxon>Sar</taxon>
        <taxon>Stramenopiles</taxon>
        <taxon>Oomycota</taxon>
        <taxon>Peronosporomycetes</taxon>
        <taxon>Pythiales</taxon>
        <taxon>Pythiaceae</taxon>
    </lineage>
</organism>
<name>A0AAV2Z270_9STRA</name>
<reference evidence="2" key="1">
    <citation type="submission" date="2022-11" db="EMBL/GenBank/DDBJ databases">
        <authorList>
            <person name="Morgan W.R."/>
            <person name="Tartar A."/>
        </authorList>
    </citation>
    <scope>NUCLEOTIDE SEQUENCE</scope>
    <source>
        <strain evidence="2">ARSEF 373</strain>
    </source>
</reference>
<dbReference type="Proteomes" id="UP001146120">
    <property type="component" value="Unassembled WGS sequence"/>
</dbReference>
<evidence type="ECO:0000256" key="1">
    <source>
        <dbReference type="SAM" id="MobiDB-lite"/>
    </source>
</evidence>
<keyword evidence="3" id="KW-1185">Reference proteome</keyword>
<accession>A0AAV2Z270</accession>
<evidence type="ECO:0008006" key="4">
    <source>
        <dbReference type="Google" id="ProtNLM"/>
    </source>
</evidence>
<dbReference type="AlphaFoldDB" id="A0AAV2Z270"/>
<feature type="region of interest" description="Disordered" evidence="1">
    <location>
        <begin position="47"/>
        <end position="123"/>
    </location>
</feature>
<dbReference type="EMBL" id="DAKRPA010000082">
    <property type="protein sequence ID" value="DAZ99462.1"/>
    <property type="molecule type" value="Genomic_DNA"/>
</dbReference>
<dbReference type="Gene3D" id="1.10.10.60">
    <property type="entry name" value="Homeodomain-like"/>
    <property type="match status" value="1"/>
</dbReference>
<sequence>MLPSFQDFVDRAQRVTPYGAAQWLPLSPTHQQCAAFQPNWASCSPTQFKHTQVQSQTAHPKLAPMPPTHAKYMPSPSSSNRESPVSSSGSEGEECEEECGQSPCSRSPVAVTHRRPYTSASTVTSTKRIKKKYLKELERCEIVRRVRAGEKQAHLAKEFGVSRAAVCYLLKHQIEILRRSAQRV</sequence>
<feature type="compositionally biased region" description="Low complexity" evidence="1">
    <location>
        <begin position="75"/>
        <end position="90"/>
    </location>
</feature>
<evidence type="ECO:0000313" key="3">
    <source>
        <dbReference type="Proteomes" id="UP001146120"/>
    </source>
</evidence>
<gene>
    <name evidence="2" type="ORF">N0F65_001647</name>
</gene>
<reference evidence="2" key="2">
    <citation type="journal article" date="2023" name="Microbiol Resour">
        <title>Decontamination and Annotation of the Draft Genome Sequence of the Oomycete Lagenidium giganteum ARSEF 373.</title>
        <authorList>
            <person name="Morgan W.R."/>
            <person name="Tartar A."/>
        </authorList>
    </citation>
    <scope>NUCLEOTIDE SEQUENCE</scope>
    <source>
        <strain evidence="2">ARSEF 373</strain>
    </source>
</reference>
<proteinExistence type="predicted"/>
<feature type="compositionally biased region" description="Polar residues" evidence="1">
    <location>
        <begin position="47"/>
        <end position="58"/>
    </location>
</feature>
<evidence type="ECO:0000313" key="2">
    <source>
        <dbReference type="EMBL" id="DAZ99462.1"/>
    </source>
</evidence>